<dbReference type="PANTHER" id="PTHR47495:SF2">
    <property type="entry name" value="ALDEHYDE DEHYDROGENASE"/>
    <property type="match status" value="1"/>
</dbReference>
<dbReference type="SUPFAM" id="SSF56003">
    <property type="entry name" value="Molybdenum cofactor-binding domain"/>
    <property type="match status" value="1"/>
</dbReference>
<feature type="domain" description="Aldehyde oxidase/xanthine dehydrogenase second molybdopterin binding" evidence="1">
    <location>
        <begin position="10"/>
        <end position="102"/>
    </location>
</feature>
<name>A0A1G8Q6F3_ANEMI</name>
<dbReference type="Proteomes" id="UP000182836">
    <property type="component" value="Unassembled WGS sequence"/>
</dbReference>
<gene>
    <name evidence="2" type="ORF">SAMN04487909_11087</name>
</gene>
<dbReference type="Gene3D" id="3.30.365.10">
    <property type="entry name" value="Aldehyde oxidase/xanthine dehydrogenase, molybdopterin binding domain"/>
    <property type="match status" value="1"/>
</dbReference>
<organism evidence="2 3">
    <name type="scientific">Aneurinibacillus migulanus</name>
    <name type="common">Bacillus migulanus</name>
    <dbReference type="NCBI Taxonomy" id="47500"/>
    <lineage>
        <taxon>Bacteria</taxon>
        <taxon>Bacillati</taxon>
        <taxon>Bacillota</taxon>
        <taxon>Bacilli</taxon>
        <taxon>Bacillales</taxon>
        <taxon>Paenibacillaceae</taxon>
        <taxon>Aneurinibacillus group</taxon>
        <taxon>Aneurinibacillus</taxon>
    </lineage>
</organism>
<accession>A0A1G8Q6F3</accession>
<proteinExistence type="predicted"/>
<dbReference type="GO" id="GO:0016491">
    <property type="term" value="F:oxidoreductase activity"/>
    <property type="evidence" value="ECO:0007669"/>
    <property type="project" value="InterPro"/>
</dbReference>
<evidence type="ECO:0000259" key="1">
    <source>
        <dbReference type="Pfam" id="PF20256"/>
    </source>
</evidence>
<evidence type="ECO:0000313" key="2">
    <source>
        <dbReference type="EMBL" id="SDJ00359.1"/>
    </source>
</evidence>
<sequence length="167" mass="18227">MVPTAKKQIGKKAGMPHYVYGYLTHVVLVEVDMLTGETDVLRVVSIPDCGRVLNRQGLEGQAEGGAVMGIGYTLYEDTVMEGGVHRTTNFTNYILPTFKETPIIETIPVEEAEASGPYGAKGIGEVVMIPIIPAIVQALYDATGVRLRHLPATPERVFRAMKEQEII</sequence>
<dbReference type="InterPro" id="IPR046867">
    <property type="entry name" value="AldOxase/xan_DH_MoCoBD2"/>
</dbReference>
<reference evidence="2 3" key="1">
    <citation type="submission" date="2016-10" db="EMBL/GenBank/DDBJ databases">
        <authorList>
            <person name="de Groot N.N."/>
        </authorList>
    </citation>
    <scope>NUCLEOTIDE SEQUENCE [LARGE SCALE GENOMIC DNA]</scope>
    <source>
        <strain evidence="2 3">DSM 2895</strain>
    </source>
</reference>
<dbReference type="AlphaFoldDB" id="A0A1G8Q6F3"/>
<dbReference type="InterPro" id="IPR052516">
    <property type="entry name" value="N-heterocyclic_Hydroxylase"/>
</dbReference>
<dbReference type="EMBL" id="FNED01000010">
    <property type="protein sequence ID" value="SDJ00359.1"/>
    <property type="molecule type" value="Genomic_DNA"/>
</dbReference>
<dbReference type="Pfam" id="PF20256">
    <property type="entry name" value="MoCoBD_2"/>
    <property type="match status" value="1"/>
</dbReference>
<dbReference type="PANTHER" id="PTHR47495">
    <property type="entry name" value="ALDEHYDE DEHYDROGENASE"/>
    <property type="match status" value="1"/>
</dbReference>
<protein>
    <submittedName>
        <fullName evidence="2">Molybdopterin-binding domain of aldehyde dehydrogenase</fullName>
    </submittedName>
</protein>
<evidence type="ECO:0000313" key="3">
    <source>
        <dbReference type="Proteomes" id="UP000182836"/>
    </source>
</evidence>
<dbReference type="InterPro" id="IPR037165">
    <property type="entry name" value="AldOxase/xan_DH_Mopterin-bd_sf"/>
</dbReference>